<dbReference type="RefSeq" id="WP_219158310.1">
    <property type="nucleotide sequence ID" value="NZ_JAHWQX010000001.1"/>
</dbReference>
<keyword evidence="3" id="KW-1185">Reference proteome</keyword>
<sequence>MSEQMTSSSPTTAEADTSAMPQRADVVIIGGGIIGCTAGLFLAKRGLSVVICEKAHIACEQSSRNWGWVRKMGRDPSEIPLSLASARLWADLNALTGRETGFRQTGIHYLCKTAGELQKYADWLDIAQEHGIDSALLTRKQLSEALPSLTGQWEGGLFTKSDGRAEPSLATPAIAAAFRAQGGVIIEHCAVRTVETAGGAVHSVVTEQGEIRCNTVVLATGAWTRLFCGNLGIDFPQLKVNGSVLRTKPMQGPPECAVAGNDFAFRKRLDGGYTIAQKNANLAQIVPDSFRLLFQFLPAFRSEGNEIRLRFGQAFFHELAMAKCWKGDEAAPFEELRVLNPRPSERILREGLRNLSRAFPEFAGAEIAETWGCAIDVTPDAVPAIDAVRSVPGLIIASGFSGHGFGIGPGAGHLVADIASGTTPVVPLDPFRLDRF</sequence>
<proteinExistence type="predicted"/>
<dbReference type="Pfam" id="PF01266">
    <property type="entry name" value="DAO"/>
    <property type="match status" value="1"/>
</dbReference>
<evidence type="ECO:0000313" key="3">
    <source>
        <dbReference type="Proteomes" id="UP001430804"/>
    </source>
</evidence>
<protein>
    <submittedName>
        <fullName evidence="2">FAD-binding oxidoreductase</fullName>
    </submittedName>
</protein>
<dbReference type="Proteomes" id="UP001430804">
    <property type="component" value="Unassembled WGS sequence"/>
</dbReference>
<evidence type="ECO:0000313" key="2">
    <source>
        <dbReference type="EMBL" id="MBW3096259.1"/>
    </source>
</evidence>
<organism evidence="2 3">
    <name type="scientific">Pseudohoeflea coraliihabitans</name>
    <dbReference type="NCBI Taxonomy" id="2860393"/>
    <lineage>
        <taxon>Bacteria</taxon>
        <taxon>Pseudomonadati</taxon>
        <taxon>Pseudomonadota</taxon>
        <taxon>Alphaproteobacteria</taxon>
        <taxon>Hyphomicrobiales</taxon>
        <taxon>Rhizobiaceae</taxon>
        <taxon>Pseudohoeflea</taxon>
    </lineage>
</organism>
<feature type="domain" description="FAD dependent oxidoreductase" evidence="1">
    <location>
        <begin position="25"/>
        <end position="417"/>
    </location>
</feature>
<dbReference type="PANTHER" id="PTHR13847:SF280">
    <property type="entry name" value="D-AMINO ACID DEHYDROGENASE"/>
    <property type="match status" value="1"/>
</dbReference>
<dbReference type="InterPro" id="IPR006076">
    <property type="entry name" value="FAD-dep_OxRdtase"/>
</dbReference>
<dbReference type="PANTHER" id="PTHR13847">
    <property type="entry name" value="SARCOSINE DEHYDROGENASE-RELATED"/>
    <property type="match status" value="1"/>
</dbReference>
<reference evidence="2" key="1">
    <citation type="submission" date="2021-07" db="EMBL/GenBank/DDBJ databases">
        <title>Pseudohoeflea marina sp. nov. a polyhydroxyalcanoate-producing bacterium.</title>
        <authorList>
            <person name="Zheng W."/>
            <person name="Yu S."/>
            <person name="Huang Y."/>
        </authorList>
    </citation>
    <scope>NUCLEOTIDE SEQUENCE</scope>
    <source>
        <strain evidence="2">DP4N28-3</strain>
    </source>
</reference>
<gene>
    <name evidence="2" type="ORF">KY465_03075</name>
</gene>
<dbReference type="EMBL" id="JAHWQX010000001">
    <property type="protein sequence ID" value="MBW3096259.1"/>
    <property type="molecule type" value="Genomic_DNA"/>
</dbReference>
<name>A0ABS6WJZ0_9HYPH</name>
<comment type="caution">
    <text evidence="2">The sequence shown here is derived from an EMBL/GenBank/DDBJ whole genome shotgun (WGS) entry which is preliminary data.</text>
</comment>
<evidence type="ECO:0000259" key="1">
    <source>
        <dbReference type="Pfam" id="PF01266"/>
    </source>
</evidence>
<accession>A0ABS6WJZ0</accession>